<evidence type="ECO:0000256" key="5">
    <source>
        <dbReference type="ARBA" id="ARBA00022519"/>
    </source>
</evidence>
<dbReference type="RefSeq" id="WP_248209291.1">
    <property type="nucleotide sequence ID" value="NZ_JALNMH010000009.1"/>
</dbReference>
<sequence>MSLSLEPSLVTPTARAARQSLQRWRTLARILGMIVALSALSKLPSLGYALLYESGTAWIFANSLMASTAAGCLLWWPNRHVAYDLRLRDGFLVVTLSWSAATLASAWPLMQAPLALGFSGAVFEVMSGLTTTGSTVISGLDDLPRSILLYRQVLQFVGGMGIVILAVAILPMLKVGGTQLFRAESTGPSRDTKLTPRIAGTAKALWLVYAGLTTLCALAYWIAGMDLFDAVGHALATTSTGGFSTHDAAFGEWDSPLIEGVAVLFMTLGGVNFALHFSAWRSASLQPYAEDSELRAYLRILLAVGALVGLVLLLSGHIPQAFDAFRFGLFMVVSVMTTTGFTPSDFHQWPPLAAMLVMIVGVIGGCSGSTVGGLKVARVQMAFRQGWREVRQLIHPRGQFLVTMGGQRVSESVVLSVGGFITLWMACFMLVLLAFVACGLDPLSAFGATVATIANVGPGLGEVTFTFATVGEPALWVGTVSMLLGRLEVFSILVLLTPMFWRE</sequence>
<feature type="transmembrane region" description="Helical" evidence="13">
    <location>
        <begin position="204"/>
        <end position="223"/>
    </location>
</feature>
<comment type="similarity">
    <text evidence="2 12">Belongs to the TrkH potassium transport family.</text>
</comment>
<comment type="subcellular location">
    <subcellularLocation>
        <location evidence="1 12">Cell inner membrane</location>
        <topology evidence="1 12">Multi-pass membrane protein</topology>
    </subcellularLocation>
</comment>
<keyword evidence="11 12" id="KW-0472">Membrane</keyword>
<dbReference type="InterPro" id="IPR003445">
    <property type="entry name" value="Cat_transpt"/>
</dbReference>
<evidence type="ECO:0000256" key="3">
    <source>
        <dbReference type="ARBA" id="ARBA00022448"/>
    </source>
</evidence>
<organism evidence="14 15">
    <name type="scientific">Pseudomarimonas salicorniae</name>
    <dbReference type="NCBI Taxonomy" id="2933270"/>
    <lineage>
        <taxon>Bacteria</taxon>
        <taxon>Pseudomonadati</taxon>
        <taxon>Pseudomonadota</taxon>
        <taxon>Gammaproteobacteria</taxon>
        <taxon>Lysobacterales</taxon>
        <taxon>Lysobacteraceae</taxon>
        <taxon>Pseudomarimonas</taxon>
    </lineage>
</organism>
<evidence type="ECO:0000256" key="13">
    <source>
        <dbReference type="SAM" id="Phobius"/>
    </source>
</evidence>
<keyword evidence="4 12" id="KW-1003">Cell membrane</keyword>
<dbReference type="EMBL" id="JALNMH010000009">
    <property type="protein sequence ID" value="MCK7594240.1"/>
    <property type="molecule type" value="Genomic_DNA"/>
</dbReference>
<evidence type="ECO:0000256" key="9">
    <source>
        <dbReference type="ARBA" id="ARBA00022989"/>
    </source>
</evidence>
<protein>
    <recommendedName>
        <fullName evidence="12">Trk system potassium uptake protein</fullName>
    </recommendedName>
</protein>
<accession>A0ABT0GJP9</accession>
<evidence type="ECO:0000256" key="1">
    <source>
        <dbReference type="ARBA" id="ARBA00004429"/>
    </source>
</evidence>
<feature type="transmembrane region" description="Helical" evidence="13">
    <location>
        <begin position="57"/>
        <end position="78"/>
    </location>
</feature>
<keyword evidence="6 12" id="KW-0633">Potassium transport</keyword>
<dbReference type="InterPro" id="IPR004772">
    <property type="entry name" value="TrkH"/>
</dbReference>
<feature type="transmembrane region" description="Helical" evidence="13">
    <location>
        <begin position="445"/>
        <end position="468"/>
    </location>
</feature>
<dbReference type="Proteomes" id="UP001431449">
    <property type="component" value="Unassembled WGS sequence"/>
</dbReference>
<reference evidence="14" key="1">
    <citation type="submission" date="2022-04" db="EMBL/GenBank/DDBJ databases">
        <title>Lysobacter sp. CAU 1642 isolated from sea sand.</title>
        <authorList>
            <person name="Kim W."/>
        </authorList>
    </citation>
    <scope>NUCLEOTIDE SEQUENCE</scope>
    <source>
        <strain evidence="14">CAU 1642</strain>
    </source>
</reference>
<feature type="transmembrane region" description="Helical" evidence="13">
    <location>
        <begin position="413"/>
        <end position="438"/>
    </location>
</feature>
<feature type="transmembrane region" description="Helical" evidence="13">
    <location>
        <begin position="90"/>
        <end position="110"/>
    </location>
</feature>
<keyword evidence="15" id="KW-1185">Reference proteome</keyword>
<gene>
    <name evidence="14" type="ORF">M0G41_11220</name>
</gene>
<proteinExistence type="inferred from homology"/>
<keyword evidence="9 13" id="KW-1133">Transmembrane helix</keyword>
<evidence type="ECO:0000256" key="6">
    <source>
        <dbReference type="ARBA" id="ARBA00022538"/>
    </source>
</evidence>
<feature type="transmembrane region" description="Helical" evidence="13">
    <location>
        <begin position="153"/>
        <end position="173"/>
    </location>
</feature>
<feature type="transmembrane region" description="Helical" evidence="13">
    <location>
        <begin position="353"/>
        <end position="374"/>
    </location>
</feature>
<keyword evidence="10 12" id="KW-0406">Ion transport</keyword>
<feature type="transmembrane region" description="Helical" evidence="13">
    <location>
        <begin position="27"/>
        <end position="51"/>
    </location>
</feature>
<evidence type="ECO:0000256" key="10">
    <source>
        <dbReference type="ARBA" id="ARBA00023065"/>
    </source>
</evidence>
<evidence type="ECO:0000256" key="8">
    <source>
        <dbReference type="ARBA" id="ARBA00022958"/>
    </source>
</evidence>
<dbReference type="PANTHER" id="PTHR32024:SF2">
    <property type="entry name" value="TRK SYSTEM POTASSIUM UPTAKE PROTEIN TRKG-RELATED"/>
    <property type="match status" value="1"/>
</dbReference>
<evidence type="ECO:0000256" key="2">
    <source>
        <dbReference type="ARBA" id="ARBA00009137"/>
    </source>
</evidence>
<dbReference type="PIRSF" id="PIRSF006247">
    <property type="entry name" value="TrkH"/>
    <property type="match status" value="1"/>
</dbReference>
<evidence type="ECO:0000256" key="12">
    <source>
        <dbReference type="PIRNR" id="PIRNR006247"/>
    </source>
</evidence>
<keyword evidence="8 12" id="KW-0630">Potassium</keyword>
<keyword evidence="3 12" id="KW-0813">Transport</keyword>
<name>A0ABT0GJP9_9GAMM</name>
<feature type="transmembrane region" description="Helical" evidence="13">
    <location>
        <begin position="296"/>
        <end position="318"/>
    </location>
</feature>
<keyword evidence="7 13" id="KW-0812">Transmembrane</keyword>
<evidence type="ECO:0000313" key="14">
    <source>
        <dbReference type="EMBL" id="MCK7594240.1"/>
    </source>
</evidence>
<evidence type="ECO:0000256" key="11">
    <source>
        <dbReference type="ARBA" id="ARBA00023136"/>
    </source>
</evidence>
<evidence type="ECO:0000256" key="7">
    <source>
        <dbReference type="ARBA" id="ARBA00022692"/>
    </source>
</evidence>
<keyword evidence="5 12" id="KW-0997">Cell inner membrane</keyword>
<evidence type="ECO:0000256" key="4">
    <source>
        <dbReference type="ARBA" id="ARBA00022475"/>
    </source>
</evidence>
<dbReference type="PANTHER" id="PTHR32024">
    <property type="entry name" value="TRK SYSTEM POTASSIUM UPTAKE PROTEIN TRKG-RELATED"/>
    <property type="match status" value="1"/>
</dbReference>
<dbReference type="Pfam" id="PF02386">
    <property type="entry name" value="TrkH"/>
    <property type="match status" value="1"/>
</dbReference>
<feature type="transmembrane region" description="Helical" evidence="13">
    <location>
        <begin position="257"/>
        <end position="275"/>
    </location>
</feature>
<evidence type="ECO:0000313" key="15">
    <source>
        <dbReference type="Proteomes" id="UP001431449"/>
    </source>
</evidence>
<comment type="caution">
    <text evidence="14">The sequence shown here is derived from an EMBL/GenBank/DDBJ whole genome shotgun (WGS) entry which is preliminary data.</text>
</comment>
<comment type="function">
    <text evidence="12">Low-affinity potassium transport system. Interacts with Trk system potassium uptake protein TrkA.</text>
</comment>
<feature type="transmembrane region" description="Helical" evidence="13">
    <location>
        <begin position="474"/>
        <end position="496"/>
    </location>
</feature>